<evidence type="ECO:0000313" key="2">
    <source>
        <dbReference type="Proteomes" id="UP001652661"/>
    </source>
</evidence>
<feature type="domain" description="Nucleoplasmin-like" evidence="1">
    <location>
        <begin position="2"/>
        <end position="85"/>
    </location>
</feature>
<sequence length="168" mass="18679">MFFSLKMEPGNTYVGWTQNDLHLSGVAFEKGDIAKIYVKYQKKMSILGTVSQVIPQALLNLDISGGEQITFTAKGNATVSLLGYWSDDDYSYMMRAYDNEEPFKFKVVKASPKANAKKVSKKQNGVAAKKEEKDYDKENLSLLGNVDKDVSGEEVSALMTKLNKTKAD</sequence>
<organism evidence="2 3">
    <name type="scientific">Drosophila kikkawai</name>
    <name type="common">Fruit fly</name>
    <dbReference type="NCBI Taxonomy" id="30033"/>
    <lineage>
        <taxon>Eukaryota</taxon>
        <taxon>Metazoa</taxon>
        <taxon>Ecdysozoa</taxon>
        <taxon>Arthropoda</taxon>
        <taxon>Hexapoda</taxon>
        <taxon>Insecta</taxon>
        <taxon>Pterygota</taxon>
        <taxon>Neoptera</taxon>
        <taxon>Endopterygota</taxon>
        <taxon>Diptera</taxon>
        <taxon>Brachycera</taxon>
        <taxon>Muscomorpha</taxon>
        <taxon>Ephydroidea</taxon>
        <taxon>Drosophilidae</taxon>
        <taxon>Drosophila</taxon>
        <taxon>Sophophora</taxon>
    </lineage>
</organism>
<protein>
    <submittedName>
        <fullName evidence="3">39 kDa FK506-binding nuclear protein-like</fullName>
    </submittedName>
</protein>
<evidence type="ECO:0000259" key="1">
    <source>
        <dbReference type="Pfam" id="PF17800"/>
    </source>
</evidence>
<proteinExistence type="predicted"/>
<evidence type="ECO:0000313" key="3">
    <source>
        <dbReference type="RefSeq" id="XP_017031779.1"/>
    </source>
</evidence>
<dbReference type="OrthoDB" id="1902587at2759"/>
<dbReference type="InterPro" id="IPR041232">
    <property type="entry name" value="NPL"/>
</dbReference>
<keyword evidence="2" id="KW-1185">Reference proteome</keyword>
<dbReference type="AlphaFoldDB" id="A0A6P4J9N2"/>
<gene>
    <name evidence="3" type="primary">LOC108081216</name>
</gene>
<dbReference type="RefSeq" id="XP_017031779.1">
    <property type="nucleotide sequence ID" value="XM_017176290.3"/>
</dbReference>
<dbReference type="Gene3D" id="2.60.120.340">
    <property type="entry name" value="Nucleoplasmin core domain"/>
    <property type="match status" value="1"/>
</dbReference>
<dbReference type="Pfam" id="PF17800">
    <property type="entry name" value="NPL"/>
    <property type="match status" value="1"/>
</dbReference>
<dbReference type="Proteomes" id="UP001652661">
    <property type="component" value="Chromosome 3R"/>
</dbReference>
<accession>A0A6P4J9N2</accession>
<dbReference type="GeneID" id="108081216"/>
<reference evidence="3" key="1">
    <citation type="submission" date="2025-08" db="UniProtKB">
        <authorList>
            <consortium name="RefSeq"/>
        </authorList>
    </citation>
    <scope>IDENTIFICATION</scope>
    <source>
        <strain evidence="3">14028-0561.14</strain>
        <tissue evidence="3">Whole fly</tissue>
    </source>
</reference>
<name>A0A6P4J9N2_DROKI</name>